<feature type="domain" description="RCK C-terminal" evidence="9">
    <location>
        <begin position="209"/>
        <end position="289"/>
    </location>
</feature>
<feature type="domain" description="RCK C-terminal" evidence="9">
    <location>
        <begin position="290"/>
        <end position="378"/>
    </location>
</feature>
<dbReference type="InterPro" id="IPR006512">
    <property type="entry name" value="YidE_YbjL"/>
</dbReference>
<dbReference type="GO" id="GO:0008324">
    <property type="term" value="F:monoatomic cation transmembrane transporter activity"/>
    <property type="evidence" value="ECO:0007669"/>
    <property type="project" value="InterPro"/>
</dbReference>
<dbReference type="InterPro" id="IPR050144">
    <property type="entry name" value="AAE_transporter"/>
</dbReference>
<feature type="transmembrane region" description="Helical" evidence="8">
    <location>
        <begin position="164"/>
        <end position="185"/>
    </location>
</feature>
<keyword evidence="11" id="KW-1185">Reference proteome</keyword>
<feature type="transmembrane region" description="Helical" evidence="8">
    <location>
        <begin position="509"/>
        <end position="530"/>
    </location>
</feature>
<evidence type="ECO:0000256" key="8">
    <source>
        <dbReference type="SAM" id="Phobius"/>
    </source>
</evidence>
<keyword evidence="7 8" id="KW-0472">Membrane</keyword>
<evidence type="ECO:0000256" key="1">
    <source>
        <dbReference type="ARBA" id="ARBA00004651"/>
    </source>
</evidence>
<organism evidence="10 11">
    <name type="scientific">Achromobacter dolens</name>
    <dbReference type="NCBI Taxonomy" id="1287738"/>
    <lineage>
        <taxon>Bacteria</taxon>
        <taxon>Pseudomonadati</taxon>
        <taxon>Pseudomonadota</taxon>
        <taxon>Betaproteobacteria</taxon>
        <taxon>Burkholderiales</taxon>
        <taxon>Alcaligenaceae</taxon>
        <taxon>Achromobacter</taxon>
    </lineage>
</organism>
<dbReference type="NCBIfam" id="TIGR03802">
    <property type="entry name" value="Asp_Ala_antiprt"/>
    <property type="match status" value="1"/>
</dbReference>
<keyword evidence="3" id="KW-0813">Transport</keyword>
<name>A0A6S7DHD4_9BURK</name>
<feature type="transmembrane region" description="Helical" evidence="8">
    <location>
        <begin position="445"/>
        <end position="466"/>
    </location>
</feature>
<dbReference type="PROSITE" id="PS51202">
    <property type="entry name" value="RCK_C"/>
    <property type="match status" value="2"/>
</dbReference>
<evidence type="ECO:0000256" key="2">
    <source>
        <dbReference type="ARBA" id="ARBA00009854"/>
    </source>
</evidence>
<feature type="transmembrane region" description="Helical" evidence="8">
    <location>
        <begin position="478"/>
        <end position="497"/>
    </location>
</feature>
<dbReference type="AlphaFoldDB" id="A0A6S7DHD4"/>
<keyword evidence="4" id="KW-1003">Cell membrane</keyword>
<evidence type="ECO:0000256" key="7">
    <source>
        <dbReference type="ARBA" id="ARBA00023136"/>
    </source>
</evidence>
<keyword evidence="5 8" id="KW-0812">Transmembrane</keyword>
<keyword evidence="6 8" id="KW-1133">Transmembrane helix</keyword>
<comment type="subcellular location">
    <subcellularLocation>
        <location evidence="1">Cell membrane</location>
        <topology evidence="1">Multi-pass membrane protein</topology>
    </subcellularLocation>
</comment>
<dbReference type="RefSeq" id="WP_054501443.1">
    <property type="nucleotide sequence ID" value="NZ_CADIKW010000006.1"/>
</dbReference>
<dbReference type="PANTHER" id="PTHR30445:SF9">
    <property type="match status" value="1"/>
</dbReference>
<evidence type="ECO:0000313" key="11">
    <source>
        <dbReference type="Proteomes" id="UP000494272"/>
    </source>
</evidence>
<dbReference type="GO" id="GO:0005886">
    <property type="term" value="C:plasma membrane"/>
    <property type="evidence" value="ECO:0007669"/>
    <property type="project" value="UniProtKB-SubCell"/>
</dbReference>
<comment type="similarity">
    <text evidence="2">Belongs to the AAE transporter (TC 2.A.81) family.</text>
</comment>
<evidence type="ECO:0000256" key="6">
    <source>
        <dbReference type="ARBA" id="ARBA00022989"/>
    </source>
</evidence>
<gene>
    <name evidence="10" type="primary">aspT_2</name>
    <name evidence="10" type="ORF">LMG26841_03315</name>
</gene>
<feature type="transmembrane region" description="Helical" evidence="8">
    <location>
        <begin position="34"/>
        <end position="51"/>
    </location>
</feature>
<accession>A0A6S7DHD4</accession>
<dbReference type="Pfam" id="PF06826">
    <property type="entry name" value="Asp-Al_Ex"/>
    <property type="match status" value="2"/>
</dbReference>
<feature type="transmembrane region" description="Helical" evidence="8">
    <location>
        <begin position="63"/>
        <end position="84"/>
    </location>
</feature>
<protein>
    <submittedName>
        <fullName evidence="10">Aspartate/alanine antiporter</fullName>
    </submittedName>
</protein>
<dbReference type="EMBL" id="CADIKW010000006">
    <property type="protein sequence ID" value="CAB3878193.1"/>
    <property type="molecule type" value="Genomic_DNA"/>
</dbReference>
<dbReference type="InterPro" id="IPR036721">
    <property type="entry name" value="RCK_C_sf"/>
</dbReference>
<feature type="transmembrane region" description="Helical" evidence="8">
    <location>
        <begin position="91"/>
        <end position="113"/>
    </location>
</feature>
<feature type="transmembrane region" description="Helical" evidence="8">
    <location>
        <begin position="6"/>
        <end position="27"/>
    </location>
</feature>
<dbReference type="NCBIfam" id="TIGR01625">
    <property type="entry name" value="YidE_YbjL_dupl"/>
    <property type="match status" value="1"/>
</dbReference>
<dbReference type="InterPro" id="IPR022457">
    <property type="entry name" value="Asp_Ala_antiprt"/>
</dbReference>
<dbReference type="InterPro" id="IPR006037">
    <property type="entry name" value="RCK_C"/>
</dbReference>
<feature type="transmembrane region" description="Helical" evidence="8">
    <location>
        <begin position="388"/>
        <end position="409"/>
    </location>
</feature>
<dbReference type="GO" id="GO:0006813">
    <property type="term" value="P:potassium ion transport"/>
    <property type="evidence" value="ECO:0007669"/>
    <property type="project" value="InterPro"/>
</dbReference>
<evidence type="ECO:0000256" key="3">
    <source>
        <dbReference type="ARBA" id="ARBA00022448"/>
    </source>
</evidence>
<sequence>MTCSVGFFNNVPIAVLFLTVGLGYLIGKLKVGPIQLGGVCGTLIVALLIGQTGCQMRGDLKEVAFALFIFAMGYSGGPQFFANLNRSSLRYIVLPIIEALLVLTIVLLAVPLFGLDAGTAAGLAAGAATESAVVGTAAEALKHLGLPDADVQRMEANIATAYTLTYLVGLISIVFFTSQVAPALLRINLREASKVLEEKLGGGPGETDENLLPTLPRLVGRSHVVKDADGRTVGEVEAELGGRTAISRILRNGEAIEPTPEDRLATGDIVVVLGLRRFALRAGSVVGPEIQLPEAHADDLQLAELQVIVNRKTVNGRTLGELAKGPRAQRARGVFLQSIQRSGHMLPLTPATVVQYGDLVTLVGAEPELSQAGAGLGNELRRSGVTDLVFLAFGILAGLMIGALGARLWGIPVSLGSGGGALVSGLVCGWINAKRPALGHMPDQAVQLLKDLGLAVFVACVGLSAGPEAVSLIREHGAVLPLIGLLVSLGPACLSLWVGHKLLKIEGPLLVGAIAGQHVSTPAISAILGASGSAVPLLGYTVTYAIANVLLPVLGPIIVSLAHHLGG</sequence>
<feature type="transmembrane region" description="Helical" evidence="8">
    <location>
        <begin position="415"/>
        <end position="433"/>
    </location>
</feature>
<evidence type="ECO:0000256" key="5">
    <source>
        <dbReference type="ARBA" id="ARBA00022692"/>
    </source>
</evidence>
<feature type="transmembrane region" description="Helical" evidence="8">
    <location>
        <begin position="542"/>
        <end position="562"/>
    </location>
</feature>
<dbReference type="PANTHER" id="PTHR30445">
    <property type="entry name" value="K(+)_H(+) ANTIPORTER SUBUNIT KHTT"/>
    <property type="match status" value="1"/>
</dbReference>
<proteinExistence type="inferred from homology"/>
<dbReference type="Proteomes" id="UP000494272">
    <property type="component" value="Unassembled WGS sequence"/>
</dbReference>
<dbReference type="GeneID" id="94356865"/>
<evidence type="ECO:0000256" key="4">
    <source>
        <dbReference type="ARBA" id="ARBA00022475"/>
    </source>
</evidence>
<evidence type="ECO:0000259" key="9">
    <source>
        <dbReference type="PROSITE" id="PS51202"/>
    </source>
</evidence>
<evidence type="ECO:0000313" key="10">
    <source>
        <dbReference type="EMBL" id="CAB3878193.1"/>
    </source>
</evidence>
<reference evidence="10 11" key="1">
    <citation type="submission" date="2020-04" db="EMBL/GenBank/DDBJ databases">
        <authorList>
            <person name="De Canck E."/>
        </authorList>
    </citation>
    <scope>NUCLEOTIDE SEQUENCE [LARGE SCALE GENOMIC DNA]</scope>
    <source>
        <strain evidence="10 11">LMG 26841</strain>
    </source>
</reference>
<dbReference type="SUPFAM" id="SSF116726">
    <property type="entry name" value="TrkA C-terminal domain-like"/>
    <property type="match status" value="2"/>
</dbReference>